<feature type="compositionally biased region" description="Polar residues" evidence="2">
    <location>
        <begin position="1849"/>
        <end position="1882"/>
    </location>
</feature>
<feature type="compositionally biased region" description="Low complexity" evidence="2">
    <location>
        <begin position="843"/>
        <end position="856"/>
    </location>
</feature>
<evidence type="ECO:0000313" key="4">
    <source>
        <dbReference type="EMBL" id="CAL1268800.1"/>
    </source>
</evidence>
<proteinExistence type="predicted"/>
<feature type="region of interest" description="Disordered" evidence="2">
    <location>
        <begin position="156"/>
        <end position="219"/>
    </location>
</feature>
<feature type="region of interest" description="Disordered" evidence="2">
    <location>
        <begin position="2109"/>
        <end position="2145"/>
    </location>
</feature>
<feature type="region of interest" description="Disordered" evidence="2">
    <location>
        <begin position="249"/>
        <end position="347"/>
    </location>
</feature>
<feature type="compositionally biased region" description="Polar residues" evidence="2">
    <location>
        <begin position="1906"/>
        <end position="1934"/>
    </location>
</feature>
<feature type="compositionally biased region" description="Low complexity" evidence="2">
    <location>
        <begin position="1827"/>
        <end position="1844"/>
    </location>
</feature>
<feature type="compositionally biased region" description="Basic and acidic residues" evidence="2">
    <location>
        <begin position="642"/>
        <end position="651"/>
    </location>
</feature>
<feature type="compositionally biased region" description="Polar residues" evidence="2">
    <location>
        <begin position="256"/>
        <end position="266"/>
    </location>
</feature>
<feature type="region of interest" description="Disordered" evidence="2">
    <location>
        <begin position="1209"/>
        <end position="1237"/>
    </location>
</feature>
<feature type="compositionally biased region" description="Polar residues" evidence="2">
    <location>
        <begin position="1224"/>
        <end position="1237"/>
    </location>
</feature>
<feature type="compositionally biased region" description="Basic and acidic residues" evidence="2">
    <location>
        <begin position="296"/>
        <end position="330"/>
    </location>
</feature>
<dbReference type="EMBL" id="CAXIEN010000036">
    <property type="protein sequence ID" value="CAL1268800.1"/>
    <property type="molecule type" value="Genomic_DNA"/>
</dbReference>
<sequence length="2817" mass="308521">MQKSVQYNSNFDCQIVVPTFYRCLQTKFLWTLGIRLVLAMENSDSEYETEETVVLVELNGIIDADLLLQQQSLTKILGIDTDEPLLQLGNCLFKGEYEDTLGTVVLYEPVDGSQKDGLESNESGFRFLCKTDTKLTMKRCFPQERSMDNLKSVEIPPPVAIQNDEPKKSVIDTKKKTSIKKKIVSKKKKITKPKPKKFKSKKNAKNDQTNSVEKQNKETTKLEASAQLIENMADDNLLRSDTISSEVLNLEKGDQSKASYSESLELQDNKKKTEIPKKRRKRNRNEANADAINSHENIDLTQKKLRKLEEAEGHVADKESKELDNSDNKKSTAILSGTEAFLSETDRRDEQMADEECVIEALVSTVVDNESKTKDKKASVLASETSKGRIRTEECIEKTSESIATNDANEASDMDGKEKQLIEESVPTVLSNTVVNNEIKIQENIATIDASETSASDKDRKENPLIEENAPTVLSNTLIDNESQIQEKTVINIPEIDKMPVVELKNVIEPVNNTVEANDSKITDKCTHDTSVMNIGDIGLEAGMSKRMEDKVVNIESEIQQKKALVGVLEKDKNEFVVEEESVAEALDNAINNVENLIHEESLHLNTSDNNASVSVSGKTQNSLILKHDAVIDNDNCPSSSDMEHTRKEGTSEQADVCESSDDTVNLHPATEDLEKNYDDDASLSCQENTESLPLEKKLVEEDEVELSISSDNFAGNSEEKDAIYVVSQSENVDTTGKSDETEGQCTPDNSADESVSNTMDNLKPISVSDMSTPSNTEENSSLSGRKHSSWEVTQSLNSGEEYLENKDLVNEFEVFSEKQNDNLEKNVIIEVDDQLQTTEVECSESSLKSKSTASEINQSSQESKFPEENLPVEFEADGAVCTQSTEKPVILPEFSTEGRDLCVSSCDSDDKDKEKTQKEVYFSSGEDVDLSNSEENETNVICEVSQSDESEKNIHVLSELSENEAKMLSNECDESFSNTEDNLNNAITNQHICEITGSIVPSTSSIHEVTQSCSIKDGQLSDLSSEKNISNECNKNEESHAPTELYDDKLKYYCVSSADVPAVSETLLEIEADSEEKDLNSEISQSFRPTENQQFDETSEVADSKTIIKEIKIEETAAEFKYPSEVSQSVELESPTSLYNQQTINECDRAEPISDSLKSYSIEYHIEICESSDDASNIGSNSHVEEVQPVKYSTCEVSQSFRSEETVLTTKQSSDSEMESSNECEVSATSVEPDSETNKLNTCEKNICESSDDVNEFESEVIIDQVCEREKSICESSDDVNETESEITVDQLNKNDKNICESSEDINGTESQIIVDLISDTGKNICESSDDINETESEIIIDQISDTEKNICESSDDINEIESEIIIDQINDTGKNICESSDDINEIESEIIIDQLGEKEKNICESSDDINEIESEIIIDQLNEREKNVCESSDDINETESEIIIVQLNEREKNVCESSDDINETESEIIIDQISEREKNICESSDDVSENFGGIQHTPIHLEGDTSDEACQSSKSDENVLSACETEVLTLDEEHFTKCETSVEINNIKCSTICESSEDTIRMGLNDHESNSDACTSSDKSVIESSNSANLHGNKSSASDVTVGDIENNQISQSSNVACGIMDLSVNGAENSMISQSGSSVNIPIYKTRNESENSQISQSGGYLEEVSVTEIESEISQSEGVTGGSDVVALNETENNQISQSGYIINTMCNVAVEETENDQISQSESTVGHLNNLFVTEAENNQISQSGSNERVSNEITLNEVDNSHISQSGTVASCSANISVTETENNLISQSGSVSLAENENNQISQSGNVKEFLYDRSINESDNNQISQSSSSSNLPNNEISREMGNNQISQSGNTTDTVSETENNQISQSGNTTDTVSETENNQISQSSSSECTLIKESENYQISQSSNSYDPSNILSSNETENSQISQSECNDNVYQLNQTLPSDSPFQAEVVNISSSSDIVSSNYIDVTNSSFHVSNSTISSNSEVSASLGRVRPHIWDKNSLVTSVTTSEMRTSVLSSELTNEIEFQSAQTSAHLAVSSCSVIIGENRENVTSMDQEMSSSNNINEVVESSLSLIHEEDEANKFIPKDNSPVSVSESVIEEMPSTSQNLNRINEDGIQNTETSSSKNKLNRKDLQSSVSGNSLQKQFEFNPNLLQTSFLPCVSSQSDIRNNSASTRPSFLEVMASSASDFRNSLLSDNSFGKDKSHISPAPESSGSNISSCGEFSESFIREADGLVRRRSSDNVSQAPENLSALTDNSDPAYSEVSRSSGIKRKYSDSSEFGHSHHQVSQSSDVVNTLSSTSRTHALISDNISQSSQQDFVQSSSNILRTSVLVSNDSASLIDQVSSADENTSFVNKDSENADISESSIGVEAALPSCSQNTFSMANSNQLIESSSDQPTFTEEASDFKPENTESEVSSTPSETQYAGFKVLADGKDKFPAIQGNVIILPGTSNAIDESAVDLTTVQVISPDSDYVPLRSESVLILDTSNEAETLNRSSVSSPIAVQLSSFGQAAVSVNAVSQARIPSGSPLNEVETVNYEESGEVSESLMNSQNDISQSSLGDNNVSCSISEFSATHRALNTNYSFPDISQEAESKSSDDCISSYHSTCDNILPVPNLQSSADREFYSHVGEFDDSVQSSLDETHLAINEQIKAISSPPNSSDSASCEEPRSLSLNPFVTFSSQSHVFSTNYGATSSKVTLCSSNVSEIGIERDNLIDDSPQVITTTSNSDIIISSFDPELTNMSQSPQNSGNVCSPEQYIELSEQIVPAVQISGADFVESSNDQLDDSQSVENNVPQNDVLNTDSES</sequence>
<feature type="compositionally biased region" description="Basic and acidic residues" evidence="2">
    <location>
        <begin position="267"/>
        <end position="276"/>
    </location>
</feature>
<feature type="compositionally biased region" description="Polar residues" evidence="2">
    <location>
        <begin position="769"/>
        <end position="784"/>
    </location>
</feature>
<feature type="compositionally biased region" description="Basic and acidic residues" evidence="2">
    <location>
        <begin position="164"/>
        <end position="175"/>
    </location>
</feature>
<feature type="region of interest" description="Disordered" evidence="2">
    <location>
        <begin position="2790"/>
        <end position="2817"/>
    </location>
</feature>
<feature type="region of interest" description="Disordered" evidence="2">
    <location>
        <begin position="730"/>
        <end position="794"/>
    </location>
</feature>
<feature type="region of interest" description="Disordered" evidence="2">
    <location>
        <begin position="843"/>
        <end position="868"/>
    </location>
</feature>
<feature type="compositionally biased region" description="Polar residues" evidence="2">
    <location>
        <begin position="2400"/>
        <end position="2411"/>
    </location>
</feature>
<feature type="compositionally biased region" description="Polar residues" evidence="2">
    <location>
        <begin position="2250"/>
        <end position="2277"/>
    </location>
</feature>
<feature type="compositionally biased region" description="Polar residues" evidence="2">
    <location>
        <begin position="1573"/>
        <end position="1601"/>
    </location>
</feature>
<keyword evidence="5" id="KW-1185">Reference proteome</keyword>
<feature type="region of interest" description="Disordered" evidence="2">
    <location>
        <begin position="634"/>
        <end position="665"/>
    </location>
</feature>
<comment type="caution">
    <text evidence="4">The sequence shown here is derived from an EMBL/GenBank/DDBJ whole genome shotgun (WGS) entry which is preliminary data.</text>
</comment>
<organism evidence="4 5">
    <name type="scientific">Larinioides sclopetarius</name>
    <dbReference type="NCBI Taxonomy" id="280406"/>
    <lineage>
        <taxon>Eukaryota</taxon>
        <taxon>Metazoa</taxon>
        <taxon>Ecdysozoa</taxon>
        <taxon>Arthropoda</taxon>
        <taxon>Chelicerata</taxon>
        <taxon>Arachnida</taxon>
        <taxon>Araneae</taxon>
        <taxon>Araneomorphae</taxon>
        <taxon>Entelegynae</taxon>
        <taxon>Araneoidea</taxon>
        <taxon>Araneidae</taxon>
        <taxon>Larinioides</taxon>
    </lineage>
</organism>
<feature type="region of interest" description="Disordered" evidence="2">
    <location>
        <begin position="2246"/>
        <end position="2304"/>
    </location>
</feature>
<feature type="domain" description="Transcription factor TFIIIC triple barrel" evidence="3">
    <location>
        <begin position="48"/>
        <end position="141"/>
    </location>
</feature>
<dbReference type="Proteomes" id="UP001497382">
    <property type="component" value="Unassembled WGS sequence"/>
</dbReference>
<dbReference type="InterPro" id="IPR019481">
    <property type="entry name" value="TFIIIC_triple_barrel"/>
</dbReference>
<evidence type="ECO:0000256" key="2">
    <source>
        <dbReference type="SAM" id="MobiDB-lite"/>
    </source>
</evidence>
<evidence type="ECO:0000259" key="3">
    <source>
        <dbReference type="Pfam" id="PF10419"/>
    </source>
</evidence>
<feature type="compositionally biased region" description="Polar residues" evidence="2">
    <location>
        <begin position="744"/>
        <end position="761"/>
    </location>
</feature>
<feature type="region of interest" description="Disordered" evidence="2">
    <location>
        <begin position="1567"/>
        <end position="1602"/>
    </location>
</feature>
<feature type="compositionally biased region" description="Basic residues" evidence="2">
    <location>
        <begin position="176"/>
        <end position="203"/>
    </location>
</feature>
<feature type="coiled-coil region" evidence="1">
    <location>
        <begin position="545"/>
        <end position="597"/>
    </location>
</feature>
<dbReference type="Gene3D" id="2.60.40.4370">
    <property type="match status" value="1"/>
</dbReference>
<reference evidence="4 5" key="1">
    <citation type="submission" date="2024-04" db="EMBL/GenBank/DDBJ databases">
        <authorList>
            <person name="Rising A."/>
            <person name="Reimegard J."/>
            <person name="Sonavane S."/>
            <person name="Akerstrom W."/>
            <person name="Nylinder S."/>
            <person name="Hedman E."/>
            <person name="Kallberg Y."/>
        </authorList>
    </citation>
    <scope>NUCLEOTIDE SEQUENCE [LARGE SCALE GENOMIC DNA]</scope>
</reference>
<feature type="compositionally biased region" description="Basic and acidic residues" evidence="2">
    <location>
        <begin position="2282"/>
        <end position="2291"/>
    </location>
</feature>
<dbReference type="Pfam" id="PF10419">
    <property type="entry name" value="TFIIIC_sub6"/>
    <property type="match status" value="1"/>
</dbReference>
<evidence type="ECO:0000313" key="5">
    <source>
        <dbReference type="Proteomes" id="UP001497382"/>
    </source>
</evidence>
<evidence type="ECO:0000256" key="1">
    <source>
        <dbReference type="SAM" id="Coils"/>
    </source>
</evidence>
<feature type="compositionally biased region" description="Low complexity" evidence="2">
    <location>
        <begin position="1884"/>
        <end position="1897"/>
    </location>
</feature>
<feature type="compositionally biased region" description="Polar residues" evidence="2">
    <location>
        <begin position="1082"/>
        <end position="1097"/>
    </location>
</feature>
<feature type="region of interest" description="Disordered" evidence="2">
    <location>
        <begin position="1827"/>
        <end position="1934"/>
    </location>
</feature>
<name>A0AAV1ZAV8_9ARAC</name>
<protein>
    <recommendedName>
        <fullName evidence="3">Transcription factor TFIIIC triple barrel domain-containing protein</fullName>
    </recommendedName>
</protein>
<accession>A0AAV1ZAV8</accession>
<keyword evidence="1" id="KW-0175">Coiled coil</keyword>
<feature type="compositionally biased region" description="Polar residues" evidence="2">
    <location>
        <begin position="2111"/>
        <end position="2135"/>
    </location>
</feature>
<feature type="region of interest" description="Disordered" evidence="2">
    <location>
        <begin position="2400"/>
        <end position="2430"/>
    </location>
</feature>
<feature type="region of interest" description="Disordered" evidence="2">
    <location>
        <begin position="1074"/>
        <end position="1102"/>
    </location>
</feature>
<gene>
    <name evidence="4" type="ORF">LARSCL_LOCUS4380</name>
</gene>